<proteinExistence type="predicted"/>
<evidence type="ECO:0000313" key="2">
    <source>
        <dbReference type="Proteomes" id="UP000694856"/>
    </source>
</evidence>
<organism evidence="2 3">
    <name type="scientific">Camelus ferus</name>
    <name type="common">Wild bactrian camel</name>
    <name type="synonym">Camelus bactrianus ferus</name>
    <dbReference type="NCBI Taxonomy" id="419612"/>
    <lineage>
        <taxon>Eukaryota</taxon>
        <taxon>Metazoa</taxon>
        <taxon>Chordata</taxon>
        <taxon>Craniata</taxon>
        <taxon>Vertebrata</taxon>
        <taxon>Euteleostomi</taxon>
        <taxon>Mammalia</taxon>
        <taxon>Eutheria</taxon>
        <taxon>Laurasiatheria</taxon>
        <taxon>Artiodactyla</taxon>
        <taxon>Tylopoda</taxon>
        <taxon>Camelidae</taxon>
        <taxon>Camelus</taxon>
    </lineage>
</organism>
<dbReference type="Proteomes" id="UP000694856">
    <property type="component" value="Chromosome 19"/>
</dbReference>
<feature type="region of interest" description="Disordered" evidence="1">
    <location>
        <begin position="1"/>
        <end position="45"/>
    </location>
</feature>
<dbReference type="RefSeq" id="XP_032317618.1">
    <property type="nucleotide sequence ID" value="XM_032461727.1"/>
</dbReference>
<dbReference type="AlphaFoldDB" id="A0A8B8RI34"/>
<accession>A0A8B8RI34</accession>
<feature type="region of interest" description="Disordered" evidence="1">
    <location>
        <begin position="142"/>
        <end position="162"/>
    </location>
</feature>
<name>A0A8B8RI34_CAMFR</name>
<gene>
    <name evidence="3" type="primary">LOC116657899</name>
</gene>
<evidence type="ECO:0000256" key="1">
    <source>
        <dbReference type="SAM" id="MobiDB-lite"/>
    </source>
</evidence>
<dbReference type="KEGG" id="cfr:116657899"/>
<evidence type="ECO:0000313" key="3">
    <source>
        <dbReference type="RefSeq" id="XP_032317618.1"/>
    </source>
</evidence>
<feature type="compositionally biased region" description="Pro residues" evidence="1">
    <location>
        <begin position="7"/>
        <end position="17"/>
    </location>
</feature>
<keyword evidence="2" id="KW-1185">Reference proteome</keyword>
<sequence>MKMGDTPPRPLSSPPSQPSVSAPRTPPSAEERRVGGGADALDPRHPCSIRTLGHIRCLINAFWIVDFSQNEKNLSKRCSRTRSVPPCLCTQPPVAGLPPSVLRSVSASWMPSNCQPPHSTFLPSGIQTVLTVALVAESWKGSRRQQQEGRLGPPALTPGTGFGPAGRPGPVSGPAGVTVWGHWVWMFSLCRRIFPPGVSLHPPRWPVCCSQFGQDTASFSDCDPRCGFRKVNLLLGRKCEIQQNYRLSYSANSAQPGWGCDAAISQRSAVQPPDFCSPNHVTRRTRSWTCPHRTTHVRNSPGGAEPGPQSWSLELQAEGTARAEPLSLTQPSVLPPSCSHDSPASQQLMLVVPCWGPSRALQGVTSIPGLHPLHAAAPPNLDNQRHLQTCHMSP</sequence>
<protein>
    <submittedName>
        <fullName evidence="3">Uncharacterized protein LOC116657899 isoform X1</fullName>
    </submittedName>
</protein>
<reference evidence="3" key="1">
    <citation type="submission" date="2025-08" db="UniProtKB">
        <authorList>
            <consortium name="RefSeq"/>
        </authorList>
    </citation>
    <scope>IDENTIFICATION</scope>
    <source>
        <tissue evidence="3">Ear skin</tissue>
    </source>
</reference>
<dbReference type="GeneID" id="116657899"/>